<feature type="coiled-coil region" evidence="1">
    <location>
        <begin position="113"/>
        <end position="140"/>
    </location>
</feature>
<dbReference type="PANTHER" id="PTHR10826">
    <property type="entry name" value="COMPLEMENT COMPONENT 1"/>
    <property type="match status" value="1"/>
</dbReference>
<comment type="caution">
    <text evidence="2">The sequence shown here is derived from an EMBL/GenBank/DDBJ whole genome shotgun (WGS) entry which is preliminary data.</text>
</comment>
<dbReference type="InterPro" id="IPR036561">
    <property type="entry name" value="MAM33_sf"/>
</dbReference>
<sequence>MFRLAPRILAPVARLAVIRAAAPAASARAAAMRAFSASTAPRMSAGTGDVELHSTLLREIKHEKEQNVEGATPEFLAEFKSANKEWSIRDEPRDKEVALVREFGNEKITVLFNTDALDEADELEQELEEGEEEQDAERSLPVPVSIIIEKPSTPTAGALEISATIQDGGFFIESADFTASPVLAHDATAQGDWARRSKYSGPFFGNLDEGLQEQFHAYLAERGLGEELADFVPLYVEYKEQKEYQAWLENVAAFVKN</sequence>
<gene>
    <name evidence="2" type="primary">MAM33_2</name>
    <name evidence="2" type="ORF">HDU87_007011</name>
</gene>
<accession>A0AAD5TEK0</accession>
<keyword evidence="3" id="KW-1185">Reference proteome</keyword>
<keyword evidence="1" id="KW-0175">Coiled coil</keyword>
<dbReference type="PANTHER" id="PTHR10826:SF1">
    <property type="entry name" value="COMPLEMENT COMPONENT 1 Q SUBCOMPONENT-BINDING PROTEIN, MITOCHONDRIAL"/>
    <property type="match status" value="1"/>
</dbReference>
<protein>
    <submittedName>
        <fullName evidence="2">Mitochondrial acidic protein mam33</fullName>
    </submittedName>
</protein>
<dbReference type="GO" id="GO:0042256">
    <property type="term" value="P:cytosolic ribosome assembly"/>
    <property type="evidence" value="ECO:0007669"/>
    <property type="project" value="TreeGrafter"/>
</dbReference>
<dbReference type="AlphaFoldDB" id="A0AAD5TEK0"/>
<dbReference type="Proteomes" id="UP001212152">
    <property type="component" value="Unassembled WGS sequence"/>
</dbReference>
<evidence type="ECO:0000256" key="1">
    <source>
        <dbReference type="SAM" id="Coils"/>
    </source>
</evidence>
<dbReference type="SUPFAM" id="SSF54529">
    <property type="entry name" value="Mitochondrial glycoprotein MAM33-like"/>
    <property type="match status" value="1"/>
</dbReference>
<reference evidence="2" key="1">
    <citation type="submission" date="2020-05" db="EMBL/GenBank/DDBJ databases">
        <title>Phylogenomic resolution of chytrid fungi.</title>
        <authorList>
            <person name="Stajich J.E."/>
            <person name="Amses K."/>
            <person name="Simmons R."/>
            <person name="Seto K."/>
            <person name="Myers J."/>
            <person name="Bonds A."/>
            <person name="Quandt C.A."/>
            <person name="Barry K."/>
            <person name="Liu P."/>
            <person name="Grigoriev I."/>
            <person name="Longcore J.E."/>
            <person name="James T.Y."/>
        </authorList>
    </citation>
    <scope>NUCLEOTIDE SEQUENCE</scope>
    <source>
        <strain evidence="2">JEL0379</strain>
    </source>
</reference>
<dbReference type="Pfam" id="PF02330">
    <property type="entry name" value="MAM33"/>
    <property type="match status" value="1"/>
</dbReference>
<dbReference type="Gene3D" id="3.10.280.10">
    <property type="entry name" value="Mitochondrial glycoprotein"/>
    <property type="match status" value="1"/>
</dbReference>
<name>A0AAD5TEK0_9FUNG</name>
<dbReference type="EMBL" id="JADGJQ010000062">
    <property type="protein sequence ID" value="KAJ3174639.1"/>
    <property type="molecule type" value="Genomic_DNA"/>
</dbReference>
<proteinExistence type="predicted"/>
<evidence type="ECO:0000313" key="3">
    <source>
        <dbReference type="Proteomes" id="UP001212152"/>
    </source>
</evidence>
<dbReference type="GO" id="GO:0005759">
    <property type="term" value="C:mitochondrial matrix"/>
    <property type="evidence" value="ECO:0007669"/>
    <property type="project" value="InterPro"/>
</dbReference>
<dbReference type="InterPro" id="IPR003428">
    <property type="entry name" value="MAM33"/>
</dbReference>
<organism evidence="2 3">
    <name type="scientific">Geranomyces variabilis</name>
    <dbReference type="NCBI Taxonomy" id="109894"/>
    <lineage>
        <taxon>Eukaryota</taxon>
        <taxon>Fungi</taxon>
        <taxon>Fungi incertae sedis</taxon>
        <taxon>Chytridiomycota</taxon>
        <taxon>Chytridiomycota incertae sedis</taxon>
        <taxon>Chytridiomycetes</taxon>
        <taxon>Spizellomycetales</taxon>
        <taxon>Powellomycetaceae</taxon>
        <taxon>Geranomyces</taxon>
    </lineage>
</organism>
<evidence type="ECO:0000313" key="2">
    <source>
        <dbReference type="EMBL" id="KAJ3174639.1"/>
    </source>
</evidence>